<gene>
    <name evidence="2" type="ORF">MCOR_17599</name>
</gene>
<evidence type="ECO:0000256" key="1">
    <source>
        <dbReference type="SAM" id="MobiDB-lite"/>
    </source>
</evidence>
<protein>
    <submittedName>
        <fullName evidence="2">Uncharacterized protein</fullName>
    </submittedName>
</protein>
<dbReference type="Proteomes" id="UP000507470">
    <property type="component" value="Unassembled WGS sequence"/>
</dbReference>
<name>A0A6J8BGD7_MYTCO</name>
<reference evidence="2 3" key="1">
    <citation type="submission" date="2020-06" db="EMBL/GenBank/DDBJ databases">
        <authorList>
            <person name="Li R."/>
            <person name="Bekaert M."/>
        </authorList>
    </citation>
    <scope>NUCLEOTIDE SEQUENCE [LARGE SCALE GENOMIC DNA]</scope>
    <source>
        <strain evidence="3">wild</strain>
    </source>
</reference>
<dbReference type="OrthoDB" id="8191755at2759"/>
<accession>A0A6J8BGD7</accession>
<evidence type="ECO:0000313" key="3">
    <source>
        <dbReference type="Proteomes" id="UP000507470"/>
    </source>
</evidence>
<keyword evidence="3" id="KW-1185">Reference proteome</keyword>
<organism evidence="2 3">
    <name type="scientific">Mytilus coruscus</name>
    <name type="common">Sea mussel</name>
    <dbReference type="NCBI Taxonomy" id="42192"/>
    <lineage>
        <taxon>Eukaryota</taxon>
        <taxon>Metazoa</taxon>
        <taxon>Spiralia</taxon>
        <taxon>Lophotrochozoa</taxon>
        <taxon>Mollusca</taxon>
        <taxon>Bivalvia</taxon>
        <taxon>Autobranchia</taxon>
        <taxon>Pteriomorphia</taxon>
        <taxon>Mytilida</taxon>
        <taxon>Mytiloidea</taxon>
        <taxon>Mytilidae</taxon>
        <taxon>Mytilinae</taxon>
        <taxon>Mytilus</taxon>
    </lineage>
</organism>
<evidence type="ECO:0000313" key="2">
    <source>
        <dbReference type="EMBL" id="CAC5381729.1"/>
    </source>
</evidence>
<feature type="compositionally biased region" description="Polar residues" evidence="1">
    <location>
        <begin position="102"/>
        <end position="112"/>
    </location>
</feature>
<feature type="region of interest" description="Disordered" evidence="1">
    <location>
        <begin position="102"/>
        <end position="138"/>
    </location>
</feature>
<dbReference type="EMBL" id="CACVKT020003099">
    <property type="protein sequence ID" value="CAC5381729.1"/>
    <property type="molecule type" value="Genomic_DNA"/>
</dbReference>
<dbReference type="AlphaFoldDB" id="A0A6J8BGD7"/>
<sequence length="162" mass="18509">MKTVSPTCNTLATAFRQTTHWLQPLDRSIFGPMTTSYNKQCQKFMGDHPSRQVTRYDFCGLFNTAFQSSLNMVNIFSGFRSTGIYPFNQRVIPAEAYGPSLTSVLDTKSPQTEDIPENENTDRSTPMVETPQSTQMKLQKHRQTPSLSSLMFMQYPIVQHIR</sequence>
<proteinExistence type="predicted"/>